<keyword evidence="2" id="KW-0255">Endonuclease</keyword>
<dbReference type="RefSeq" id="WP_006284036.1">
    <property type="nucleotide sequence ID" value="NZ_BALG01000009.1"/>
</dbReference>
<dbReference type="Proteomes" id="UP000029453">
    <property type="component" value="Unassembled WGS sequence"/>
</dbReference>
<keyword evidence="2" id="KW-0378">Hydrolase</keyword>
<comment type="caution">
    <text evidence="2">The sequence shown here is derived from an EMBL/GenBank/DDBJ whole genome shotgun (WGS) entry which is preliminary data.</text>
</comment>
<dbReference type="InterPro" id="IPR034139">
    <property type="entry name" value="TOPRIM_OLD"/>
</dbReference>
<evidence type="ECO:0000313" key="2">
    <source>
        <dbReference type="EMBL" id="GAC40814.1"/>
    </source>
</evidence>
<organism evidence="2 3">
    <name type="scientific">Paenibacillus popilliae ATCC 14706</name>
    <dbReference type="NCBI Taxonomy" id="1212764"/>
    <lineage>
        <taxon>Bacteria</taxon>
        <taxon>Bacillati</taxon>
        <taxon>Bacillota</taxon>
        <taxon>Bacilli</taxon>
        <taxon>Bacillales</taxon>
        <taxon>Paenibacillaceae</taxon>
        <taxon>Paenibacillus</taxon>
    </lineage>
</organism>
<accession>M9LXQ0</accession>
<dbReference type="GO" id="GO:0004519">
    <property type="term" value="F:endonuclease activity"/>
    <property type="evidence" value="ECO:0007669"/>
    <property type="project" value="UniProtKB-KW"/>
</dbReference>
<keyword evidence="3" id="KW-1185">Reference proteome</keyword>
<dbReference type="Pfam" id="PF20469">
    <property type="entry name" value="OLD-like_TOPRIM"/>
    <property type="match status" value="1"/>
</dbReference>
<keyword evidence="2" id="KW-0540">Nuclease</keyword>
<feature type="domain" description="OLD protein-like TOPRIM" evidence="1">
    <location>
        <begin position="13"/>
        <end position="81"/>
    </location>
</feature>
<reference evidence="2 3" key="1">
    <citation type="submission" date="2012-10" db="EMBL/GenBank/DDBJ databases">
        <title>Draft Genome Sequence of Paenibacillus popilliae ATCC 14706T.</title>
        <authorList>
            <person name="Iiyama K."/>
            <person name="Mori K."/>
            <person name="Mon H."/>
            <person name="Chieda Y."/>
            <person name="Lee J.M."/>
            <person name="Kusakabe T."/>
            <person name="Tashiro K."/>
            <person name="Asano S."/>
            <person name="Yasunaga-Aoki C."/>
            <person name="Shimizu S."/>
        </authorList>
    </citation>
    <scope>NUCLEOTIDE SEQUENCE [LARGE SCALE GENOMIC DNA]</scope>
    <source>
        <strain evidence="2 3">ATCC 14706</strain>
    </source>
</reference>
<proteinExistence type="predicted"/>
<gene>
    <name evidence="2" type="ORF">PPOP_0141</name>
</gene>
<name>M9LXQ0_PAEPP</name>
<protein>
    <submittedName>
        <fullName evidence="2">Predicted ATP-dependent endonuclease</fullName>
    </submittedName>
</protein>
<dbReference type="AlphaFoldDB" id="M9LXQ0"/>
<dbReference type="EMBL" id="BALG01000009">
    <property type="protein sequence ID" value="GAC40814.1"/>
    <property type="molecule type" value="Genomic_DNA"/>
</dbReference>
<evidence type="ECO:0000259" key="1">
    <source>
        <dbReference type="Pfam" id="PF20469"/>
    </source>
</evidence>
<sequence>MLLKLDDHIARVFFSKHVLVVEADTEDIVLRETFSRMPEIVRKDVECNWKIVKARGKATIIALVKYLRAMGINPVVIHDKDEGNKGAEVFNNPILEAVGDENRRMMLLNCVEDVLGYKPPSSEKPYNAFTYISANWTEEWESISPHWKLIVTNVFKQSFSLYYCDAWNQQCSKHVFYVGFYLRANSR</sequence>
<evidence type="ECO:0000313" key="3">
    <source>
        <dbReference type="Proteomes" id="UP000029453"/>
    </source>
</evidence>